<dbReference type="Gene3D" id="1.10.45.10">
    <property type="entry name" value="Vanillyl-alcohol Oxidase, Chain A, domain 4"/>
    <property type="match status" value="1"/>
</dbReference>
<evidence type="ECO:0000313" key="1">
    <source>
        <dbReference type="EMBL" id="KAF1920186.1"/>
    </source>
</evidence>
<name>A0A6A5R035_AMPQU</name>
<dbReference type="InterPro" id="IPR016171">
    <property type="entry name" value="Vanillyl_alc_oxidase_C-sub2"/>
</dbReference>
<keyword evidence="2" id="KW-1185">Reference proteome</keyword>
<reference evidence="1" key="1">
    <citation type="journal article" date="2020" name="Stud. Mycol.">
        <title>101 Dothideomycetes genomes: a test case for predicting lifestyles and emergence of pathogens.</title>
        <authorList>
            <person name="Haridas S."/>
            <person name="Albert R."/>
            <person name="Binder M."/>
            <person name="Bloem J."/>
            <person name="Labutti K."/>
            <person name="Salamov A."/>
            <person name="Andreopoulos B."/>
            <person name="Baker S."/>
            <person name="Barry K."/>
            <person name="Bills G."/>
            <person name="Bluhm B."/>
            <person name="Cannon C."/>
            <person name="Castanera R."/>
            <person name="Culley D."/>
            <person name="Daum C."/>
            <person name="Ezra D."/>
            <person name="Gonzalez J."/>
            <person name="Henrissat B."/>
            <person name="Kuo A."/>
            <person name="Liang C."/>
            <person name="Lipzen A."/>
            <person name="Lutzoni F."/>
            <person name="Magnuson J."/>
            <person name="Mondo S."/>
            <person name="Nolan M."/>
            <person name="Ohm R."/>
            <person name="Pangilinan J."/>
            <person name="Park H.-J."/>
            <person name="Ramirez L."/>
            <person name="Alfaro M."/>
            <person name="Sun H."/>
            <person name="Tritt A."/>
            <person name="Yoshinaga Y."/>
            <person name="Zwiers L.-H."/>
            <person name="Turgeon B."/>
            <person name="Goodwin S."/>
            <person name="Spatafora J."/>
            <person name="Crous P."/>
            <person name="Grigoriev I."/>
        </authorList>
    </citation>
    <scope>NUCLEOTIDE SEQUENCE</scope>
    <source>
        <strain evidence="1">HMLAC05119</strain>
    </source>
</reference>
<proteinExistence type="predicted"/>
<protein>
    <submittedName>
        <fullName evidence="1">Uncharacterized protein</fullName>
    </submittedName>
</protein>
<dbReference type="AlphaFoldDB" id="A0A6A5R035"/>
<gene>
    <name evidence="1" type="ORF">BDU57DRAFT_525325</name>
</gene>
<dbReference type="EMBL" id="ML979132">
    <property type="protein sequence ID" value="KAF1920186.1"/>
    <property type="molecule type" value="Genomic_DNA"/>
</dbReference>
<dbReference type="OrthoDB" id="5332616at2759"/>
<organism evidence="1 2">
    <name type="scientific">Ampelomyces quisqualis</name>
    <name type="common">Powdery mildew agent</name>
    <dbReference type="NCBI Taxonomy" id="50730"/>
    <lineage>
        <taxon>Eukaryota</taxon>
        <taxon>Fungi</taxon>
        <taxon>Dikarya</taxon>
        <taxon>Ascomycota</taxon>
        <taxon>Pezizomycotina</taxon>
        <taxon>Dothideomycetes</taxon>
        <taxon>Pleosporomycetidae</taxon>
        <taxon>Pleosporales</taxon>
        <taxon>Pleosporineae</taxon>
        <taxon>Phaeosphaeriaceae</taxon>
        <taxon>Ampelomyces</taxon>
    </lineage>
</organism>
<accession>A0A6A5R035</accession>
<evidence type="ECO:0000313" key="2">
    <source>
        <dbReference type="Proteomes" id="UP000800096"/>
    </source>
</evidence>
<dbReference type="Proteomes" id="UP000800096">
    <property type="component" value="Unassembled WGS sequence"/>
</dbReference>
<sequence>MKGHFMGKIFSAPKGKTLNPASIPEKESGFFVGIPTLWSPPMVKLRVPNSGDGIGAHYDYSPIIPSNAVEITFDHLLRKARREDRVASLYEFNEHDYRRFVEKIKDALDSNGLLSPAAREAGNMTKATPRK</sequence>